<keyword evidence="3" id="KW-1185">Reference proteome</keyword>
<accession>A0ABT4T4T6</accession>
<reference evidence="2 3" key="1">
    <citation type="submission" date="2022-11" db="EMBL/GenBank/DDBJ databases">
        <title>Nonomuraea corallina sp. nov., a new species of the genus Nonomuraea isolated from sea side sediment in Thai sea.</title>
        <authorList>
            <person name="Ngamcharungchit C."/>
            <person name="Matsumoto A."/>
            <person name="Suriyachadkun C."/>
            <person name="Panbangred W."/>
            <person name="Inahashi Y."/>
            <person name="Intra B."/>
        </authorList>
    </citation>
    <scope>NUCLEOTIDE SEQUENCE [LARGE SCALE GENOMIC DNA]</scope>
    <source>
        <strain evidence="2 3">DSM 43553</strain>
    </source>
</reference>
<dbReference type="Proteomes" id="UP001212498">
    <property type="component" value="Unassembled WGS sequence"/>
</dbReference>
<evidence type="ECO:0000313" key="2">
    <source>
        <dbReference type="EMBL" id="MDA0644526.1"/>
    </source>
</evidence>
<feature type="region of interest" description="Disordered" evidence="1">
    <location>
        <begin position="256"/>
        <end position="281"/>
    </location>
</feature>
<evidence type="ECO:0000313" key="3">
    <source>
        <dbReference type="Proteomes" id="UP001212498"/>
    </source>
</evidence>
<protein>
    <submittedName>
        <fullName evidence="2">Sporulation protein</fullName>
    </submittedName>
</protein>
<organism evidence="2 3">
    <name type="scientific">Nonomuraea ferruginea</name>
    <dbReference type="NCBI Taxonomy" id="46174"/>
    <lineage>
        <taxon>Bacteria</taxon>
        <taxon>Bacillati</taxon>
        <taxon>Actinomycetota</taxon>
        <taxon>Actinomycetes</taxon>
        <taxon>Streptosporangiales</taxon>
        <taxon>Streptosporangiaceae</taxon>
        <taxon>Nonomuraea</taxon>
    </lineage>
</organism>
<comment type="caution">
    <text evidence="2">The sequence shown here is derived from an EMBL/GenBank/DDBJ whole genome shotgun (WGS) entry which is preliminary data.</text>
</comment>
<feature type="compositionally biased region" description="Basic residues" evidence="1">
    <location>
        <begin position="266"/>
        <end position="277"/>
    </location>
</feature>
<sequence>MVFKRMLGAFGVGAPSVDTVLSTPRVRPGGALAGEVRLKGGEFDAGIEHVTLALVARAEAEAGDDEHTGLAVLHEIRVSGPFTLAKGEDRTIPFEAEMPWETPLSEVQGQPLTGMALGVRTELAIAKAVDKGDLDPIAVEPLPSQQRVMEAFLQLGFAFKSADLEMGQIYGVRQELPCYQEIEFYGPPGQISEAELTFVADPVGMDIVIEADRRSGHYGSDAIGRFRVSHDEALRMDWAAELGNWLGGLSQHQGFGHGEGHYQDHHGHHGHHDHHHGGGGGMGGAIAAGAVGVAAGVAGGMIAAELIEEAFEGDEEEGED</sequence>
<dbReference type="Pfam" id="PF07070">
    <property type="entry name" value="Spo0M"/>
    <property type="match status" value="1"/>
</dbReference>
<dbReference type="InterPro" id="IPR009776">
    <property type="entry name" value="Spore_0_M"/>
</dbReference>
<name>A0ABT4T4T6_9ACTN</name>
<dbReference type="RefSeq" id="WP_271278482.1">
    <property type="nucleotide sequence ID" value="NZ_BAABFD010000004.1"/>
</dbReference>
<evidence type="ECO:0000256" key="1">
    <source>
        <dbReference type="SAM" id="MobiDB-lite"/>
    </source>
</evidence>
<gene>
    <name evidence="2" type="ORF">OUY24_28185</name>
</gene>
<dbReference type="PANTHER" id="PTHR40053:SF1">
    <property type="entry name" value="SPORULATION-CONTROL PROTEIN SPO0M"/>
    <property type="match status" value="1"/>
</dbReference>
<dbReference type="EMBL" id="JAPNUD010000100">
    <property type="protein sequence ID" value="MDA0644526.1"/>
    <property type="molecule type" value="Genomic_DNA"/>
</dbReference>
<dbReference type="PANTHER" id="PTHR40053">
    <property type="entry name" value="SPORULATION-CONTROL PROTEIN SPO0M"/>
    <property type="match status" value="1"/>
</dbReference>
<proteinExistence type="predicted"/>